<evidence type="ECO:0000256" key="1">
    <source>
        <dbReference type="ARBA" id="ARBA00022553"/>
    </source>
</evidence>
<dbReference type="PROSITE" id="PS50110">
    <property type="entry name" value="RESPONSE_REGULATORY"/>
    <property type="match status" value="1"/>
</dbReference>
<dbReference type="AlphaFoldDB" id="A0A2T1EBE8"/>
<dbReference type="InterPro" id="IPR050595">
    <property type="entry name" value="Bact_response_regulator"/>
</dbReference>
<dbReference type="Pfam" id="PF00072">
    <property type="entry name" value="Response_reg"/>
    <property type="match status" value="1"/>
</dbReference>
<keyword evidence="1 2" id="KW-0597">Phosphoprotein</keyword>
<dbReference type="PANTHER" id="PTHR44591:SF22">
    <property type="entry name" value="CHEY SUBFAMILY"/>
    <property type="match status" value="1"/>
</dbReference>
<evidence type="ECO:0000256" key="2">
    <source>
        <dbReference type="PROSITE-ProRule" id="PRU00169"/>
    </source>
</evidence>
<dbReference type="SUPFAM" id="SSF52172">
    <property type="entry name" value="CheY-like"/>
    <property type="match status" value="1"/>
</dbReference>
<dbReference type="PANTHER" id="PTHR44591">
    <property type="entry name" value="STRESS RESPONSE REGULATOR PROTEIN 1"/>
    <property type="match status" value="1"/>
</dbReference>
<feature type="domain" description="Response regulatory" evidence="3">
    <location>
        <begin position="4"/>
        <end position="121"/>
    </location>
</feature>
<sequence length="126" mass="13622">MHMCVLIVDDEADVRAIAQMGLEMAADWHVLTASSGAEALAIAATTQPDVILLDLMMPDMDGRTTLQHLKVNPATRQIPVIFVTATVKPSEQESLARLDVVAIFAKPFNPLKLANQITTALELTSL</sequence>
<dbReference type="InterPro" id="IPR011006">
    <property type="entry name" value="CheY-like_superfamily"/>
</dbReference>
<name>A0A2T1EBE8_9CYAN</name>
<accession>A0A2T1EBE8</accession>
<reference evidence="4 5" key="2">
    <citation type="submission" date="2018-03" db="EMBL/GenBank/DDBJ databases">
        <title>The ancient ancestry and fast evolution of plastids.</title>
        <authorList>
            <person name="Moore K.R."/>
            <person name="Magnabosco C."/>
            <person name="Momper L."/>
            <person name="Gold D.A."/>
            <person name="Bosak T."/>
            <person name="Fournier G.P."/>
        </authorList>
    </citation>
    <scope>NUCLEOTIDE SEQUENCE [LARGE SCALE GENOMIC DNA]</scope>
    <source>
        <strain evidence="4 5">ULC18</strain>
    </source>
</reference>
<feature type="modified residue" description="4-aspartylphosphate" evidence="2">
    <location>
        <position position="54"/>
    </location>
</feature>
<gene>
    <name evidence="4" type="ORF">C7B82_09670</name>
</gene>
<dbReference type="InterPro" id="IPR001789">
    <property type="entry name" value="Sig_transdc_resp-reg_receiver"/>
</dbReference>
<dbReference type="Gene3D" id="3.40.50.2300">
    <property type="match status" value="1"/>
</dbReference>
<evidence type="ECO:0000313" key="4">
    <source>
        <dbReference type="EMBL" id="PSB30031.1"/>
    </source>
</evidence>
<protein>
    <submittedName>
        <fullName evidence="4">Two-component system response regulator</fullName>
    </submittedName>
</protein>
<dbReference type="OrthoDB" id="468357at2"/>
<dbReference type="EMBL" id="PVWK01000056">
    <property type="protein sequence ID" value="PSB30031.1"/>
    <property type="molecule type" value="Genomic_DNA"/>
</dbReference>
<evidence type="ECO:0000313" key="5">
    <source>
        <dbReference type="Proteomes" id="UP000239576"/>
    </source>
</evidence>
<evidence type="ECO:0000259" key="3">
    <source>
        <dbReference type="PROSITE" id="PS50110"/>
    </source>
</evidence>
<dbReference type="SMART" id="SM00448">
    <property type="entry name" value="REC"/>
    <property type="match status" value="1"/>
</dbReference>
<dbReference type="CDD" id="cd17552">
    <property type="entry name" value="REC_RR468-like"/>
    <property type="match status" value="1"/>
</dbReference>
<comment type="caution">
    <text evidence="4">The sequence shown here is derived from an EMBL/GenBank/DDBJ whole genome shotgun (WGS) entry which is preliminary data.</text>
</comment>
<dbReference type="Proteomes" id="UP000239576">
    <property type="component" value="Unassembled WGS sequence"/>
</dbReference>
<proteinExistence type="predicted"/>
<keyword evidence="5" id="KW-1185">Reference proteome</keyword>
<dbReference type="GO" id="GO:0000160">
    <property type="term" value="P:phosphorelay signal transduction system"/>
    <property type="evidence" value="ECO:0007669"/>
    <property type="project" value="InterPro"/>
</dbReference>
<reference evidence="5" key="1">
    <citation type="submission" date="2018-02" db="EMBL/GenBank/DDBJ databases">
        <authorList>
            <person name="Moore K."/>
            <person name="Momper L."/>
        </authorList>
    </citation>
    <scope>NUCLEOTIDE SEQUENCE [LARGE SCALE GENOMIC DNA]</scope>
    <source>
        <strain evidence="5">ULC18</strain>
    </source>
</reference>
<organism evidence="4 5">
    <name type="scientific">Stenomitos frigidus ULC18</name>
    <dbReference type="NCBI Taxonomy" id="2107698"/>
    <lineage>
        <taxon>Bacteria</taxon>
        <taxon>Bacillati</taxon>
        <taxon>Cyanobacteriota</taxon>
        <taxon>Cyanophyceae</taxon>
        <taxon>Leptolyngbyales</taxon>
        <taxon>Leptolyngbyaceae</taxon>
        <taxon>Stenomitos</taxon>
    </lineage>
</organism>